<dbReference type="InterPro" id="IPR004358">
    <property type="entry name" value="Sig_transdc_His_kin-like_C"/>
</dbReference>
<feature type="domain" description="Response regulatory" evidence="10">
    <location>
        <begin position="624"/>
        <end position="737"/>
    </location>
</feature>
<dbReference type="SUPFAM" id="SSF47384">
    <property type="entry name" value="Homodimeric domain of signal transducing histidine kinase"/>
    <property type="match status" value="1"/>
</dbReference>
<keyword evidence="7" id="KW-0902">Two-component regulatory system</keyword>
<dbReference type="Pfam" id="PF02518">
    <property type="entry name" value="HATPase_c"/>
    <property type="match status" value="1"/>
</dbReference>
<dbReference type="EMBL" id="BAAANE010000007">
    <property type="protein sequence ID" value="GAA1645617.1"/>
    <property type="molecule type" value="Genomic_DNA"/>
</dbReference>
<keyword evidence="4 8" id="KW-0597">Phosphoprotein</keyword>
<dbReference type="InterPro" id="IPR003661">
    <property type="entry name" value="HisK_dim/P_dom"/>
</dbReference>
<dbReference type="SUPFAM" id="SSF55781">
    <property type="entry name" value="GAF domain-like"/>
    <property type="match status" value="2"/>
</dbReference>
<dbReference type="CDD" id="cd16922">
    <property type="entry name" value="HATPase_EvgS-ArcB-TorS-like"/>
    <property type="match status" value="1"/>
</dbReference>
<proteinExistence type="predicted"/>
<dbReference type="Pfam" id="PF01590">
    <property type="entry name" value="GAF"/>
    <property type="match status" value="1"/>
</dbReference>
<feature type="modified residue" description="4-aspartylphosphate" evidence="8">
    <location>
        <position position="673"/>
    </location>
</feature>
<evidence type="ECO:0000259" key="9">
    <source>
        <dbReference type="PROSITE" id="PS50109"/>
    </source>
</evidence>
<dbReference type="PROSITE" id="PS50109">
    <property type="entry name" value="HIS_KIN"/>
    <property type="match status" value="1"/>
</dbReference>
<dbReference type="EC" id="2.7.13.3" evidence="3"/>
<dbReference type="Gene3D" id="3.30.565.10">
    <property type="entry name" value="Histidine kinase-like ATPase, C-terminal domain"/>
    <property type="match status" value="1"/>
</dbReference>
<dbReference type="SMART" id="SM00388">
    <property type="entry name" value="HisKA"/>
    <property type="match status" value="1"/>
</dbReference>
<keyword evidence="6" id="KW-0418">Kinase</keyword>
<dbReference type="Gene3D" id="3.40.50.2300">
    <property type="match status" value="1"/>
</dbReference>
<comment type="caution">
    <text evidence="11">The sequence shown here is derived from an EMBL/GenBank/DDBJ whole genome shotgun (WGS) entry which is preliminary data.</text>
</comment>
<reference evidence="11 12" key="1">
    <citation type="journal article" date="2019" name="Int. J. Syst. Evol. Microbiol.">
        <title>The Global Catalogue of Microorganisms (GCM) 10K type strain sequencing project: providing services to taxonomists for standard genome sequencing and annotation.</title>
        <authorList>
            <consortium name="The Broad Institute Genomics Platform"/>
            <consortium name="The Broad Institute Genome Sequencing Center for Infectious Disease"/>
            <person name="Wu L."/>
            <person name="Ma J."/>
        </authorList>
    </citation>
    <scope>NUCLEOTIDE SEQUENCE [LARGE SCALE GENOMIC DNA]</scope>
    <source>
        <strain evidence="11 12">JCM 14306</strain>
    </source>
</reference>
<dbReference type="Pfam" id="PF13185">
    <property type="entry name" value="GAF_2"/>
    <property type="match status" value="1"/>
</dbReference>
<gene>
    <name evidence="11" type="ORF">GCM10009744_40510</name>
</gene>
<dbReference type="Pfam" id="PF00072">
    <property type="entry name" value="Response_reg"/>
    <property type="match status" value="1"/>
</dbReference>
<comment type="catalytic activity">
    <reaction evidence="1">
        <text>ATP + protein L-histidine = ADP + protein N-phospho-L-histidine.</text>
        <dbReference type="EC" id="2.7.13.3"/>
    </reaction>
</comment>
<evidence type="ECO:0000256" key="4">
    <source>
        <dbReference type="ARBA" id="ARBA00022553"/>
    </source>
</evidence>
<organism evidence="11 12">
    <name type="scientific">Kribbella alba</name>
    <dbReference type="NCBI Taxonomy" id="190197"/>
    <lineage>
        <taxon>Bacteria</taxon>
        <taxon>Bacillati</taxon>
        <taxon>Actinomycetota</taxon>
        <taxon>Actinomycetes</taxon>
        <taxon>Propionibacteriales</taxon>
        <taxon>Kribbellaceae</taxon>
        <taxon>Kribbella</taxon>
    </lineage>
</organism>
<evidence type="ECO:0000256" key="8">
    <source>
        <dbReference type="PROSITE-ProRule" id="PRU00169"/>
    </source>
</evidence>
<dbReference type="InterPro" id="IPR003018">
    <property type="entry name" value="GAF"/>
</dbReference>
<dbReference type="SMART" id="SM00387">
    <property type="entry name" value="HATPase_c"/>
    <property type="match status" value="1"/>
</dbReference>
<protein>
    <recommendedName>
        <fullName evidence="3">histidine kinase</fullName>
        <ecNumber evidence="3">2.7.13.3</ecNumber>
    </recommendedName>
</protein>
<dbReference type="PRINTS" id="PR00344">
    <property type="entry name" value="BCTRLSENSOR"/>
</dbReference>
<dbReference type="SUPFAM" id="SSF52172">
    <property type="entry name" value="CheY-like"/>
    <property type="match status" value="1"/>
</dbReference>
<dbReference type="Pfam" id="PF00512">
    <property type="entry name" value="HisKA"/>
    <property type="match status" value="1"/>
</dbReference>
<dbReference type="SUPFAM" id="SSF55874">
    <property type="entry name" value="ATPase domain of HSP90 chaperone/DNA topoisomerase II/histidine kinase"/>
    <property type="match status" value="1"/>
</dbReference>
<keyword evidence="5" id="KW-0808">Transferase</keyword>
<dbReference type="InterPro" id="IPR005467">
    <property type="entry name" value="His_kinase_dom"/>
</dbReference>
<dbReference type="PANTHER" id="PTHR43047">
    <property type="entry name" value="TWO-COMPONENT HISTIDINE PROTEIN KINASE"/>
    <property type="match status" value="1"/>
</dbReference>
<dbReference type="Gene3D" id="3.30.450.40">
    <property type="match status" value="2"/>
</dbReference>
<evidence type="ECO:0000313" key="11">
    <source>
        <dbReference type="EMBL" id="GAA1645617.1"/>
    </source>
</evidence>
<name>A0ABN2FHL8_9ACTN</name>
<evidence type="ECO:0000256" key="5">
    <source>
        <dbReference type="ARBA" id="ARBA00022679"/>
    </source>
</evidence>
<dbReference type="InterPro" id="IPR001789">
    <property type="entry name" value="Sig_transdc_resp-reg_receiver"/>
</dbReference>
<comment type="subcellular location">
    <subcellularLocation>
        <location evidence="2">Cell membrane</location>
    </subcellularLocation>
</comment>
<dbReference type="InterPro" id="IPR036890">
    <property type="entry name" value="HATPase_C_sf"/>
</dbReference>
<dbReference type="InterPro" id="IPR036097">
    <property type="entry name" value="HisK_dim/P_sf"/>
</dbReference>
<dbReference type="CDD" id="cd00082">
    <property type="entry name" value="HisKA"/>
    <property type="match status" value="1"/>
</dbReference>
<evidence type="ECO:0000256" key="1">
    <source>
        <dbReference type="ARBA" id="ARBA00000085"/>
    </source>
</evidence>
<keyword evidence="12" id="KW-1185">Reference proteome</keyword>
<dbReference type="InterPro" id="IPR003594">
    <property type="entry name" value="HATPase_dom"/>
</dbReference>
<evidence type="ECO:0000256" key="7">
    <source>
        <dbReference type="ARBA" id="ARBA00023012"/>
    </source>
</evidence>
<evidence type="ECO:0000256" key="6">
    <source>
        <dbReference type="ARBA" id="ARBA00022777"/>
    </source>
</evidence>
<dbReference type="PROSITE" id="PS50110">
    <property type="entry name" value="RESPONSE_REGULATORY"/>
    <property type="match status" value="1"/>
</dbReference>
<dbReference type="InterPro" id="IPR011006">
    <property type="entry name" value="CheY-like_superfamily"/>
</dbReference>
<evidence type="ECO:0000256" key="3">
    <source>
        <dbReference type="ARBA" id="ARBA00012438"/>
    </source>
</evidence>
<dbReference type="Gene3D" id="1.10.287.130">
    <property type="match status" value="1"/>
</dbReference>
<dbReference type="SMART" id="SM00448">
    <property type="entry name" value="REC"/>
    <property type="match status" value="1"/>
</dbReference>
<dbReference type="RefSeq" id="WP_344113314.1">
    <property type="nucleotide sequence ID" value="NZ_BAAANE010000007.1"/>
</dbReference>
<dbReference type="Proteomes" id="UP001501319">
    <property type="component" value="Unassembled WGS sequence"/>
</dbReference>
<sequence length="757" mass="82624">MVERAPAAGAVSLMEHERLLRNFAALNEQFEAANEVLFAVGRSAGDPDTVLTTIVESARRLSRSQAAHLYLLEDGLYRMIKGIGLSEESTRYMTGHPVPRDRTTLVGRVALDRKTQQIADVLADPDYGRQDLQRVAGFRTTMGAPMLIDDEVVGALAVWRNEVSPFDEREQAIVTAFAGQAAMAMNGVKLVQQLESRGAELARKVGELEALREVGEAVNSSLDVANMLSTIVKHAVELSATDGGSIMEYSEDEHSFLVRSVYRTESSVIERLRTTRIHLDETLVGRAAKVGRSLAVTDLATVERDPHLQVLYDAGWRSLVAVPLLRAGQIVGCLVVRRKRPSEFSDETLDLLEMFADQSALALLNAQLYRELEERSAELEVVSRHKSEFLASMSHELRTPLNAVLGFSEVLLEKMFGELNDRQEEYLHDIHSSGKHLLELLNEILDLSKVEAGRMKLAYSTFELRPLLEHTTSMLRERAATHGISLTVEVGGDVGAMYSDELRLKQVLLNLLTNAVKFTPDGGSVVARAVRNGSEIDITVTDTGIGVPPEDRERIFESFQQGGRGASKEEGTGLGLTLSRRIVELLGGRMWLDSEVGVGSTFGFSLRSRETARPAVATREPVGDIVIIEDDRPSLDLMTAYLSGAALRVTSAGDGQSGLDAVRRVRPAAVLLDIRLPGIDGWAVLHALKAEADTRDIPVIVVSIIDERAHGAELGATAYLVKPVSRDALLDALAAAGVLPDRLEQLGDGAKPEGELW</sequence>
<dbReference type="PANTHER" id="PTHR43047:SF72">
    <property type="entry name" value="OSMOSENSING HISTIDINE PROTEIN KINASE SLN1"/>
    <property type="match status" value="1"/>
</dbReference>
<dbReference type="SMART" id="SM00065">
    <property type="entry name" value="GAF"/>
    <property type="match status" value="2"/>
</dbReference>
<evidence type="ECO:0000313" key="12">
    <source>
        <dbReference type="Proteomes" id="UP001501319"/>
    </source>
</evidence>
<dbReference type="InterPro" id="IPR029016">
    <property type="entry name" value="GAF-like_dom_sf"/>
</dbReference>
<evidence type="ECO:0000256" key="2">
    <source>
        <dbReference type="ARBA" id="ARBA00004236"/>
    </source>
</evidence>
<evidence type="ECO:0000259" key="10">
    <source>
        <dbReference type="PROSITE" id="PS50110"/>
    </source>
</evidence>
<accession>A0ABN2FHL8</accession>
<feature type="domain" description="Histidine kinase" evidence="9">
    <location>
        <begin position="392"/>
        <end position="610"/>
    </location>
</feature>